<reference evidence="1 2" key="1">
    <citation type="journal article" date="2006" name="Environ. Microbiol.">
        <title>Whole genome analysis of the marine Bacteroidetes'Gramella forsetii' reveals adaptations to degradation of polymeric organic matter.</title>
        <authorList>
            <person name="Bauer M."/>
            <person name="Kube M."/>
            <person name="Teeling H."/>
            <person name="Richter M."/>
            <person name="Lombardot T."/>
            <person name="Allers E."/>
            <person name="Wuerdemann C.A."/>
            <person name="Quast C."/>
            <person name="Kuhl H."/>
            <person name="Knaust F."/>
            <person name="Woebken D."/>
            <person name="Bischof K."/>
            <person name="Mussmann M."/>
            <person name="Choudhuri J.V."/>
            <person name="Meyer F."/>
            <person name="Reinhardt R."/>
            <person name="Amann R.I."/>
            <person name="Gloeckner F.O."/>
        </authorList>
    </citation>
    <scope>NUCLEOTIDE SEQUENCE [LARGE SCALE GENOMIC DNA]</scope>
    <source>
        <strain evidence="1 2">KT0803</strain>
    </source>
</reference>
<accession>A0M453</accession>
<dbReference type="AlphaFoldDB" id="A0M453"/>
<dbReference type="KEGG" id="gfo:GFO_2442"/>
<evidence type="ECO:0008006" key="3">
    <source>
        <dbReference type="Google" id="ProtNLM"/>
    </source>
</evidence>
<dbReference type="Proteomes" id="UP000000755">
    <property type="component" value="Chromosome"/>
</dbReference>
<protein>
    <recommendedName>
        <fullName evidence="3">Small CPxCG-related zinc finger protein</fullName>
    </recommendedName>
</protein>
<sequence length="44" mass="5157">MEELEEMEMPTPCERCGDWFDLNDGGPSKYVKIQICRTCSDNER</sequence>
<name>A0M453_CHRFK</name>
<dbReference type="HOGENOM" id="CLU_3216870_0_0_10"/>
<proteinExistence type="predicted"/>
<evidence type="ECO:0000313" key="2">
    <source>
        <dbReference type="Proteomes" id="UP000000755"/>
    </source>
</evidence>
<organism evidence="1 2">
    <name type="scientific">Christiangramia forsetii (strain DSM 17595 / CGMCC 1.15422 / KT0803)</name>
    <name type="common">Gramella forsetii</name>
    <dbReference type="NCBI Taxonomy" id="411154"/>
    <lineage>
        <taxon>Bacteria</taxon>
        <taxon>Pseudomonadati</taxon>
        <taxon>Bacteroidota</taxon>
        <taxon>Flavobacteriia</taxon>
        <taxon>Flavobacteriales</taxon>
        <taxon>Flavobacteriaceae</taxon>
        <taxon>Christiangramia</taxon>
    </lineage>
</organism>
<dbReference type="EMBL" id="CU207366">
    <property type="protein sequence ID" value="CAL67398.1"/>
    <property type="molecule type" value="Genomic_DNA"/>
</dbReference>
<evidence type="ECO:0000313" key="1">
    <source>
        <dbReference type="EMBL" id="CAL67398.1"/>
    </source>
</evidence>
<dbReference type="RefSeq" id="WP_011710301.1">
    <property type="nucleotide sequence ID" value="NC_008571.1"/>
</dbReference>
<gene>
    <name evidence="1" type="ordered locus">GFO_2442</name>
</gene>
<dbReference type="STRING" id="411154.GFO_2442"/>